<dbReference type="RefSeq" id="WP_019934315.1">
    <property type="nucleotide sequence ID" value="NZ_CP166302.1"/>
</dbReference>
<dbReference type="EMBL" id="JBGFTR010000002">
    <property type="protein sequence ID" value="MFH7564045.1"/>
    <property type="molecule type" value="Genomic_DNA"/>
</dbReference>
<dbReference type="InterPro" id="IPR050559">
    <property type="entry name" value="P-Pant_transferase_sf"/>
</dbReference>
<comment type="similarity">
    <text evidence="1">Belongs to the P-Pant transferase superfamily. Gsp/Sfp/HetI/AcpT family.</text>
</comment>
<accession>A0ABW7NYB8</accession>
<dbReference type="GO" id="GO:0016740">
    <property type="term" value="F:transferase activity"/>
    <property type="evidence" value="ECO:0007669"/>
    <property type="project" value="UniProtKB-KW"/>
</dbReference>
<evidence type="ECO:0000313" key="5">
    <source>
        <dbReference type="EMBL" id="MFH7564045.1"/>
    </source>
</evidence>
<organism evidence="5 6">
    <name type="scientific">Oceanimonas smirnovii</name>
    <dbReference type="NCBI Taxonomy" id="264574"/>
    <lineage>
        <taxon>Bacteria</taxon>
        <taxon>Pseudomonadati</taxon>
        <taxon>Pseudomonadota</taxon>
        <taxon>Gammaproteobacteria</taxon>
        <taxon>Aeromonadales</taxon>
        <taxon>Aeromonadaceae</taxon>
        <taxon>Oceanimonas</taxon>
    </lineage>
</organism>
<feature type="domain" description="4'-phosphopantetheinyl transferase" evidence="3">
    <location>
        <begin position="107"/>
        <end position="194"/>
    </location>
</feature>
<dbReference type="PANTHER" id="PTHR12215">
    <property type="entry name" value="PHOSPHOPANTETHEINE TRANSFERASE"/>
    <property type="match status" value="1"/>
</dbReference>
<dbReference type="Proteomes" id="UP001610706">
    <property type="component" value="Unassembled WGS sequence"/>
</dbReference>
<dbReference type="SUPFAM" id="SSF56214">
    <property type="entry name" value="4'-phosphopantetheinyl transferase"/>
    <property type="match status" value="2"/>
</dbReference>
<sequence length="236" mass="26170">MSKNKDIFAELLICDAMAINSPKDAYKLLSTPEKQRLAAIKNAQQAHLYLLSRYLLRQRLGSLLAVPPDSLDFYHTDKGKPELHGEPLRFNLSHSGSLLALAISSEPVGVDLESRLLAPAGIQRLARRYLATQEQTWLAQSTQPASDFQQLWTIKEAVLKADGSGIANNLHRVCWQPGSHSARFNEREYRLQHWPVGTGTLTLASARSTPVRLPDLADYGPMLEITGVQPNLAINP</sequence>
<gene>
    <name evidence="5" type="ORF">AB9R89_01735</name>
</gene>
<evidence type="ECO:0000259" key="3">
    <source>
        <dbReference type="Pfam" id="PF01648"/>
    </source>
</evidence>
<feature type="domain" description="4'-phosphopantetheinyl transferase N-terminal" evidence="4">
    <location>
        <begin position="25"/>
        <end position="103"/>
    </location>
</feature>
<dbReference type="InterPro" id="IPR008278">
    <property type="entry name" value="4-PPantetheinyl_Trfase_dom"/>
</dbReference>
<evidence type="ECO:0000256" key="2">
    <source>
        <dbReference type="ARBA" id="ARBA00022679"/>
    </source>
</evidence>
<proteinExistence type="inferred from homology"/>
<dbReference type="PANTHER" id="PTHR12215:SF10">
    <property type="entry name" value="L-AMINOADIPATE-SEMIALDEHYDE DEHYDROGENASE-PHOSPHOPANTETHEINYL TRANSFERASE"/>
    <property type="match status" value="1"/>
</dbReference>
<evidence type="ECO:0000259" key="4">
    <source>
        <dbReference type="Pfam" id="PF22624"/>
    </source>
</evidence>
<name>A0ABW7NYB8_9GAMM</name>
<dbReference type="InterPro" id="IPR055066">
    <property type="entry name" value="AASDHPPT_N"/>
</dbReference>
<dbReference type="Pfam" id="PF22624">
    <property type="entry name" value="AASDHPPT_N"/>
    <property type="match status" value="1"/>
</dbReference>
<protein>
    <submittedName>
        <fullName evidence="5">4'-phosphopantetheinyl transferase superfamily protein</fullName>
    </submittedName>
</protein>
<dbReference type="Pfam" id="PF01648">
    <property type="entry name" value="ACPS"/>
    <property type="match status" value="1"/>
</dbReference>
<evidence type="ECO:0000313" key="6">
    <source>
        <dbReference type="Proteomes" id="UP001610706"/>
    </source>
</evidence>
<evidence type="ECO:0000256" key="1">
    <source>
        <dbReference type="ARBA" id="ARBA00010990"/>
    </source>
</evidence>
<dbReference type="InterPro" id="IPR037143">
    <property type="entry name" value="4-PPantetheinyl_Trfase_dom_sf"/>
</dbReference>
<keyword evidence="2 5" id="KW-0808">Transferase</keyword>
<comment type="caution">
    <text evidence="5">The sequence shown here is derived from an EMBL/GenBank/DDBJ whole genome shotgun (WGS) entry which is preliminary data.</text>
</comment>
<keyword evidence="6" id="KW-1185">Reference proteome</keyword>
<reference evidence="5 6" key="1">
    <citation type="submission" date="2024-08" db="EMBL/GenBank/DDBJ databases">
        <title>Oceanimonas smirnovii Genome sequencing and assembly.</title>
        <authorList>
            <person name="Tang B."/>
        </authorList>
    </citation>
    <scope>NUCLEOTIDE SEQUENCE [LARGE SCALE GENOMIC DNA]</scope>
    <source>
        <strain evidence="5 6">OS2020-119</strain>
    </source>
</reference>
<dbReference type="Gene3D" id="3.90.470.20">
    <property type="entry name" value="4'-phosphopantetheinyl transferase domain"/>
    <property type="match status" value="1"/>
</dbReference>